<proteinExistence type="predicted"/>
<dbReference type="EMBL" id="CP046522">
    <property type="protein sequence ID" value="QGU94817.1"/>
    <property type="molecule type" value="Genomic_DNA"/>
</dbReference>
<sequence length="395" mass="46894">MKMKSRRAKKSDFLNHDHYNFTEQHIGIESKYFGIKNKSVIERHIWIYEMHSQIQKKLNNNCVLKGGACAQLYLPLEVQRCTEDLDIYTSLNPNKLKKELHSLAKDFNISKIPVKIHEYIPKSVRLHGKTMPITTMIISLPFVFKENRRGKTSELKIDFLHVDIKRLHKSCISKGAVLGMDLNYVPICMSIYSIIGAKLLVFGVNTIGIEGFKKDKLYKNIYDVFYLLQNNKDVETLKKVGNYLKENIKLEFHVKRIEEISLDEILEDILKELYFLSIEDIREGYEGIPKRVREFEESYIQQRINHELTYDRWSIMASYIYIWVYALREYIINDNYEKIEYIDKILKEYKKYEGLSLIEQTDYLNNIKDKLKLKKNLMYDLIEDPLRIIYLSVIV</sequence>
<evidence type="ECO:0008006" key="3">
    <source>
        <dbReference type="Google" id="ProtNLM"/>
    </source>
</evidence>
<gene>
    <name evidence="1" type="ORF">GOM49_06635</name>
</gene>
<dbReference type="Proteomes" id="UP000422764">
    <property type="component" value="Chromosome"/>
</dbReference>
<keyword evidence="2" id="KW-1185">Reference proteome</keyword>
<protein>
    <recommendedName>
        <fullName evidence="3">Nucleotidyl transferase AbiEii/AbiGii toxin family protein</fullName>
    </recommendedName>
</protein>
<reference evidence="1 2" key="1">
    <citation type="submission" date="2019-12" db="EMBL/GenBank/DDBJ databases">
        <title>Genome sequenceing of Clostridium bovifaecis.</title>
        <authorList>
            <person name="Yao Y."/>
        </authorList>
    </citation>
    <scope>NUCLEOTIDE SEQUENCE [LARGE SCALE GENOMIC DNA]</scope>
    <source>
        <strain evidence="1 2">BXX</strain>
    </source>
</reference>
<dbReference type="InterPro" id="IPR014942">
    <property type="entry name" value="AbiEii"/>
</dbReference>
<dbReference type="Pfam" id="PF08843">
    <property type="entry name" value="AbiEii"/>
    <property type="match status" value="1"/>
</dbReference>
<dbReference type="AlphaFoldDB" id="A0A6I6F245"/>
<organism evidence="1 2">
    <name type="scientific">Clostridium bovifaecis</name>
    <dbReference type="NCBI Taxonomy" id="2184719"/>
    <lineage>
        <taxon>Bacteria</taxon>
        <taxon>Bacillati</taxon>
        <taxon>Bacillota</taxon>
        <taxon>Clostridia</taxon>
        <taxon>Eubacteriales</taxon>
        <taxon>Clostridiaceae</taxon>
        <taxon>Clostridium</taxon>
    </lineage>
</organism>
<evidence type="ECO:0000313" key="1">
    <source>
        <dbReference type="EMBL" id="QGU94817.1"/>
    </source>
</evidence>
<dbReference type="Gene3D" id="3.10.450.620">
    <property type="entry name" value="JHP933, nucleotidyltransferase-like core domain"/>
    <property type="match status" value="1"/>
</dbReference>
<name>A0A6I6F245_9CLOT</name>
<accession>A0A6I6F245</accession>
<evidence type="ECO:0000313" key="2">
    <source>
        <dbReference type="Proteomes" id="UP000422764"/>
    </source>
</evidence>